<gene>
    <name evidence="3" type="ORF">EHS25_003377</name>
</gene>
<feature type="coiled-coil region" evidence="1">
    <location>
        <begin position="323"/>
        <end position="354"/>
    </location>
</feature>
<feature type="compositionally biased region" description="Pro residues" evidence="2">
    <location>
        <begin position="57"/>
        <end position="89"/>
    </location>
</feature>
<dbReference type="OrthoDB" id="2596625at2759"/>
<reference evidence="3 4" key="1">
    <citation type="submission" date="2018-11" db="EMBL/GenBank/DDBJ databases">
        <title>Genome sequence of Saitozyma podzolica DSM 27192.</title>
        <authorList>
            <person name="Aliyu H."/>
            <person name="Gorte O."/>
            <person name="Ochsenreither K."/>
        </authorList>
    </citation>
    <scope>NUCLEOTIDE SEQUENCE [LARGE SCALE GENOMIC DNA]</scope>
    <source>
        <strain evidence="3 4">DSM 27192</strain>
    </source>
</reference>
<dbReference type="EMBL" id="RSCD01000017">
    <property type="protein sequence ID" value="RSH87467.1"/>
    <property type="molecule type" value="Genomic_DNA"/>
</dbReference>
<protein>
    <submittedName>
        <fullName evidence="3">Uncharacterized protein</fullName>
    </submittedName>
</protein>
<evidence type="ECO:0000313" key="4">
    <source>
        <dbReference type="Proteomes" id="UP000279259"/>
    </source>
</evidence>
<dbReference type="AlphaFoldDB" id="A0A427Y922"/>
<evidence type="ECO:0000256" key="2">
    <source>
        <dbReference type="SAM" id="MobiDB-lite"/>
    </source>
</evidence>
<feature type="compositionally biased region" description="Pro residues" evidence="2">
    <location>
        <begin position="33"/>
        <end position="48"/>
    </location>
</feature>
<evidence type="ECO:0000313" key="3">
    <source>
        <dbReference type="EMBL" id="RSH87467.1"/>
    </source>
</evidence>
<feature type="region of interest" description="Disordered" evidence="2">
    <location>
        <begin position="283"/>
        <end position="314"/>
    </location>
</feature>
<accession>A0A427Y922</accession>
<proteinExistence type="predicted"/>
<organism evidence="3 4">
    <name type="scientific">Saitozyma podzolica</name>
    <dbReference type="NCBI Taxonomy" id="1890683"/>
    <lineage>
        <taxon>Eukaryota</taxon>
        <taxon>Fungi</taxon>
        <taxon>Dikarya</taxon>
        <taxon>Basidiomycota</taxon>
        <taxon>Agaricomycotina</taxon>
        <taxon>Tremellomycetes</taxon>
        <taxon>Tremellales</taxon>
        <taxon>Trimorphomycetaceae</taxon>
        <taxon>Saitozyma</taxon>
    </lineage>
</organism>
<name>A0A427Y922_9TREE</name>
<keyword evidence="4" id="KW-1185">Reference proteome</keyword>
<evidence type="ECO:0000256" key="1">
    <source>
        <dbReference type="SAM" id="Coils"/>
    </source>
</evidence>
<keyword evidence="1" id="KW-0175">Coiled coil</keyword>
<feature type="region of interest" description="Disordered" evidence="2">
    <location>
        <begin position="1"/>
        <end position="89"/>
    </location>
</feature>
<comment type="caution">
    <text evidence="3">The sequence shown here is derived from an EMBL/GenBank/DDBJ whole genome shotgun (WGS) entry which is preliminary data.</text>
</comment>
<sequence>MDEVYRAKLSGDPPTDPATAPANEPQPIYIQPHPNPARPGTPPRPVPIHLPNIYVNPYPPRAPTPPPTATAPRNVPAPAPPATNTPPPADPRMSIGPWKVGKPHPLLWISLLLSVMALVLEVPKGSLPTLTGRHKTLRTQERLVAEKLTLLTQLSTFLPPPLSRLVAPINPADPTSSAVLALGDRGHLELFRPGSLRFWNTYLGGTLGFAGDGERWWSVEELGQGASVVRSRGEGQEREVWVIQTPSDEEYKDSTLPLVNSLTHSLLLRDRLQAEIDKLRATPCPSCPHPSSSGLIRPGDHPHPLLHSAEDEEEAEMRRKLRAEEWERIEERKRREKEREREVEEREREVARREKWVVEEMRKLSEKVHSQATELTLEDRITERLKAYQRQLAHLSHDTDAAVP</sequence>
<dbReference type="Proteomes" id="UP000279259">
    <property type="component" value="Unassembled WGS sequence"/>
</dbReference>